<dbReference type="STRING" id="29655.A0A0K9Q2S5"/>
<evidence type="ECO:0000259" key="6">
    <source>
        <dbReference type="Pfam" id="PF01145"/>
    </source>
</evidence>
<dbReference type="Gene3D" id="3.30.479.30">
    <property type="entry name" value="Band 7 domain"/>
    <property type="match status" value="1"/>
</dbReference>
<evidence type="ECO:0000256" key="1">
    <source>
        <dbReference type="ARBA" id="ARBA00007161"/>
    </source>
</evidence>
<dbReference type="SUPFAM" id="SSF117892">
    <property type="entry name" value="Band 7/SPFH domain"/>
    <property type="match status" value="1"/>
</dbReference>
<dbReference type="EMBL" id="LFYR01000167">
    <property type="protein sequence ID" value="KMZ75499.1"/>
    <property type="molecule type" value="Genomic_DNA"/>
</dbReference>
<keyword evidence="2 5" id="KW-1003">Cell membrane</keyword>
<comment type="subcellular location">
    <subcellularLocation>
        <location evidence="5">Cell membrane</location>
        <topology evidence="5">Lipid-anchor</topology>
    </subcellularLocation>
    <subcellularLocation>
        <location evidence="5">Membrane</location>
        <location evidence="5">Caveola</location>
    </subcellularLocation>
</comment>
<dbReference type="PANTHER" id="PTHR13806:SF31">
    <property type="entry name" value="FLOTILLIN-LIKE PROTEIN 1-RELATED"/>
    <property type="match status" value="1"/>
</dbReference>
<comment type="caution">
    <text evidence="7">The sequence shown here is derived from an EMBL/GenBank/DDBJ whole genome shotgun (WGS) entry which is preliminary data.</text>
</comment>
<evidence type="ECO:0000256" key="4">
    <source>
        <dbReference type="ARBA" id="ARBA00023288"/>
    </source>
</evidence>
<accession>A0A0K9Q2S5</accession>
<dbReference type="AlphaFoldDB" id="A0A0K9Q2S5"/>
<comment type="similarity">
    <text evidence="1 5">Belongs to the band 7/mec-2 family. Flotillin subfamily.</text>
</comment>
<evidence type="ECO:0000313" key="8">
    <source>
        <dbReference type="Proteomes" id="UP000036987"/>
    </source>
</evidence>
<dbReference type="Proteomes" id="UP000036987">
    <property type="component" value="Unassembled WGS sequence"/>
</dbReference>
<dbReference type="GO" id="GO:0005886">
    <property type="term" value="C:plasma membrane"/>
    <property type="evidence" value="ECO:0000318"/>
    <property type="project" value="GO_Central"/>
</dbReference>
<dbReference type="OMA" id="IHDQTGM"/>
<dbReference type="CDD" id="cd03399">
    <property type="entry name" value="SPFH_flotillin"/>
    <property type="match status" value="1"/>
</dbReference>
<organism evidence="7 8">
    <name type="scientific">Zostera marina</name>
    <name type="common">Eelgrass</name>
    <dbReference type="NCBI Taxonomy" id="29655"/>
    <lineage>
        <taxon>Eukaryota</taxon>
        <taxon>Viridiplantae</taxon>
        <taxon>Streptophyta</taxon>
        <taxon>Embryophyta</taxon>
        <taxon>Tracheophyta</taxon>
        <taxon>Spermatophyta</taxon>
        <taxon>Magnoliopsida</taxon>
        <taxon>Liliopsida</taxon>
        <taxon>Zosteraceae</taxon>
        <taxon>Zostera</taxon>
    </lineage>
</organism>
<dbReference type="InterPro" id="IPR036013">
    <property type="entry name" value="Band_7/SPFH_dom_sf"/>
</dbReference>
<dbReference type="PANTHER" id="PTHR13806">
    <property type="entry name" value="FLOTILLIN-RELATED"/>
    <property type="match status" value="1"/>
</dbReference>
<name>A0A0K9Q2S5_ZOSMR</name>
<gene>
    <name evidence="7" type="ORF">ZOSMA_114G00970</name>
</gene>
<dbReference type="InterPro" id="IPR001107">
    <property type="entry name" value="Band_7"/>
</dbReference>
<dbReference type="GO" id="GO:0005901">
    <property type="term" value="C:caveola"/>
    <property type="evidence" value="ECO:0007669"/>
    <property type="project" value="UniProtKB-SubCell"/>
</dbReference>
<evidence type="ECO:0000256" key="3">
    <source>
        <dbReference type="ARBA" id="ARBA00023136"/>
    </source>
</evidence>
<dbReference type="OrthoDB" id="6080404at2759"/>
<keyword evidence="4" id="KW-0449">Lipoprotein</keyword>
<sequence>MVFPHYKVASASEYLVITGVGIKDVKLIKKAWVFPGQTYSTLDLSPVNYTFEVQAMSAEKLPFVLPAVFTIGPRADDDDSLKKYAKLIAQHDKKSSHVNELVQGVIEGETRVLAASMTMEQIFKGAKSFKEEVFEKVQLELNQFGLLIYNANVKQLVDVPGHEYFSYLGQKTQQEAANQAKIDVSEARMKGEMGSKEREGHTLQNASKIDAETKVYSTKRRGEGKKEEIKVETEVRIFQNKREAEVAQANTELAMQKANWSKQSQVAEIEAAKSVAIREAELQIEVEVKNALKQTEKLKAEFISKATIDTELKKQEADQQLYKKQKEAEAALYEQVQIAEGQKEMAKANFFTVQQEADALLYGKQKKGEGIIALAEAEGAYLQTLLTALGGNYAALRDYLMINRGIYQEIAKINADGVQGLNPKISVWSGVGGEATNGEAGGAMKEVAGVYKMLPPLFQTVQEQTGMLPPSWMGSIPTPTKNNN</sequence>
<dbReference type="InterPro" id="IPR027705">
    <property type="entry name" value="Flotillin_fam"/>
</dbReference>
<dbReference type="Pfam" id="PF01145">
    <property type="entry name" value="Band_7"/>
    <property type="match status" value="1"/>
</dbReference>
<evidence type="ECO:0000313" key="7">
    <source>
        <dbReference type="EMBL" id="KMZ75499.1"/>
    </source>
</evidence>
<dbReference type="GO" id="GO:0044853">
    <property type="term" value="C:plasma membrane raft"/>
    <property type="evidence" value="ECO:0000318"/>
    <property type="project" value="GO_Central"/>
</dbReference>
<feature type="domain" description="Band 7" evidence="6">
    <location>
        <begin position="10"/>
        <end position="187"/>
    </location>
</feature>
<keyword evidence="8" id="KW-1185">Reference proteome</keyword>
<keyword evidence="3 5" id="KW-0472">Membrane</keyword>
<proteinExistence type="inferred from homology"/>
<protein>
    <recommendedName>
        <fullName evidence="5">Flotillin-like</fullName>
    </recommendedName>
</protein>
<evidence type="ECO:0000256" key="2">
    <source>
        <dbReference type="ARBA" id="ARBA00022475"/>
    </source>
</evidence>
<evidence type="ECO:0000256" key="5">
    <source>
        <dbReference type="RuleBase" id="RU366054"/>
    </source>
</evidence>
<reference evidence="8" key="1">
    <citation type="journal article" date="2016" name="Nature">
        <title>The genome of the seagrass Zostera marina reveals angiosperm adaptation to the sea.</title>
        <authorList>
            <person name="Olsen J.L."/>
            <person name="Rouze P."/>
            <person name="Verhelst B."/>
            <person name="Lin Y.-C."/>
            <person name="Bayer T."/>
            <person name="Collen J."/>
            <person name="Dattolo E."/>
            <person name="De Paoli E."/>
            <person name="Dittami S."/>
            <person name="Maumus F."/>
            <person name="Michel G."/>
            <person name="Kersting A."/>
            <person name="Lauritano C."/>
            <person name="Lohaus R."/>
            <person name="Toepel M."/>
            <person name="Tonon T."/>
            <person name="Vanneste K."/>
            <person name="Amirebrahimi M."/>
            <person name="Brakel J."/>
            <person name="Bostroem C."/>
            <person name="Chovatia M."/>
            <person name="Grimwood J."/>
            <person name="Jenkins J.W."/>
            <person name="Jueterbock A."/>
            <person name="Mraz A."/>
            <person name="Stam W.T."/>
            <person name="Tice H."/>
            <person name="Bornberg-Bauer E."/>
            <person name="Green P.J."/>
            <person name="Pearson G.A."/>
            <person name="Procaccini G."/>
            <person name="Duarte C.M."/>
            <person name="Schmutz J."/>
            <person name="Reusch T.B.H."/>
            <person name="Van de Peer Y."/>
        </authorList>
    </citation>
    <scope>NUCLEOTIDE SEQUENCE [LARGE SCALE GENOMIC DNA]</scope>
    <source>
        <strain evidence="8">cv. Finnish</strain>
    </source>
</reference>